<keyword evidence="1 2" id="KW-0732">Signal</keyword>
<reference evidence="4 5" key="1">
    <citation type="journal article" date="2007" name="Int. J. Syst. Evol. Microbiol.">
        <title>Chryseobacterium flavum sp. nov., isolated from polluted soil.</title>
        <authorList>
            <person name="Zhou Y."/>
            <person name="Dong J."/>
            <person name="Wang X."/>
            <person name="Huang X."/>
            <person name="Zhang K.Y."/>
            <person name="Zhang Y.Q."/>
            <person name="Guo Y.F."/>
            <person name="Lai R."/>
            <person name="Li W.J."/>
        </authorList>
    </citation>
    <scope>NUCLEOTIDE SEQUENCE [LARGE SCALE GENOMIC DNA]</scope>
    <source>
        <strain evidence="4 5">KCTC 12877</strain>
    </source>
</reference>
<sequence length="305" mass="33821">MKKYYSIALSFFSVFSLAQEMISFESAEGFVTGSIHGQGNWISTPTGGTPAHVTHQVISSDNASNGNTSLKIVRENVFGTQPESVIGGFYNVSAPLSVTDFSVSFDIHMSQLNGSVFGFQGVNNTAEQMVVRIDFDKTGIIKILNRLSGSLELVSTPAVWAPDTWYRFKIVGTAAIVRYYMNDILIYTGIAVSSFDIDQLRFVHDNDLGTAYIDHIKINSETVMSVKETIQDQNKALVYPNPARDYLKINVLHKIDLVEMYDASGKKTETVINGNNIDVRGLNKGLYMIHIKSGNKSFTEKFIKE</sequence>
<evidence type="ECO:0000259" key="3">
    <source>
        <dbReference type="Pfam" id="PF18962"/>
    </source>
</evidence>
<dbReference type="NCBIfam" id="TIGR04183">
    <property type="entry name" value="Por_Secre_tail"/>
    <property type="match status" value="1"/>
</dbReference>
<dbReference type="EMBL" id="QNUE01000011">
    <property type="protein sequence ID" value="REC65963.1"/>
    <property type="molecule type" value="Genomic_DNA"/>
</dbReference>
<proteinExistence type="predicted"/>
<comment type="caution">
    <text evidence="4">The sequence shown here is derived from an EMBL/GenBank/DDBJ whole genome shotgun (WGS) entry which is preliminary data.</text>
</comment>
<name>A0A3D9CJP9_9FLAO</name>
<feature type="chain" id="PRO_5017639670" description="Secretion system C-terminal sorting domain-containing protein" evidence="2">
    <location>
        <begin position="19"/>
        <end position="305"/>
    </location>
</feature>
<dbReference type="Proteomes" id="UP000256769">
    <property type="component" value="Unassembled WGS sequence"/>
</dbReference>
<dbReference type="AlphaFoldDB" id="A0A3D9CJP9"/>
<organism evidence="4 5">
    <name type="scientific">Chryseobacterium flavum</name>
    <dbReference type="NCBI Taxonomy" id="415851"/>
    <lineage>
        <taxon>Bacteria</taxon>
        <taxon>Pseudomonadati</taxon>
        <taxon>Bacteroidota</taxon>
        <taxon>Flavobacteriia</taxon>
        <taxon>Flavobacteriales</taxon>
        <taxon>Weeksellaceae</taxon>
        <taxon>Chryseobacterium group</taxon>
        <taxon>Chryseobacterium</taxon>
    </lineage>
</organism>
<dbReference type="GO" id="GO:0004553">
    <property type="term" value="F:hydrolase activity, hydrolyzing O-glycosyl compounds"/>
    <property type="evidence" value="ECO:0007669"/>
    <property type="project" value="UniProtKB-ARBA"/>
</dbReference>
<protein>
    <recommendedName>
        <fullName evidence="3">Secretion system C-terminal sorting domain-containing protein</fullName>
    </recommendedName>
</protein>
<dbReference type="Gene3D" id="2.60.120.560">
    <property type="entry name" value="Exo-inulinase, domain 1"/>
    <property type="match status" value="1"/>
</dbReference>
<dbReference type="RefSeq" id="WP_115961449.1">
    <property type="nucleotide sequence ID" value="NZ_CBCRVL010000021.1"/>
</dbReference>
<dbReference type="InterPro" id="IPR026444">
    <property type="entry name" value="Secre_tail"/>
</dbReference>
<feature type="signal peptide" evidence="2">
    <location>
        <begin position="1"/>
        <end position="18"/>
    </location>
</feature>
<feature type="domain" description="Secretion system C-terminal sorting" evidence="3">
    <location>
        <begin position="238"/>
        <end position="303"/>
    </location>
</feature>
<evidence type="ECO:0000313" key="4">
    <source>
        <dbReference type="EMBL" id="REC65963.1"/>
    </source>
</evidence>
<dbReference type="OrthoDB" id="1467680at2"/>
<evidence type="ECO:0000313" key="5">
    <source>
        <dbReference type="Proteomes" id="UP000256769"/>
    </source>
</evidence>
<dbReference type="SUPFAM" id="SSF49899">
    <property type="entry name" value="Concanavalin A-like lectins/glucanases"/>
    <property type="match status" value="1"/>
</dbReference>
<gene>
    <name evidence="4" type="ORF">DRF59_14335</name>
</gene>
<dbReference type="InterPro" id="IPR013320">
    <property type="entry name" value="ConA-like_dom_sf"/>
</dbReference>
<dbReference type="GO" id="GO:0005975">
    <property type="term" value="P:carbohydrate metabolic process"/>
    <property type="evidence" value="ECO:0007669"/>
    <property type="project" value="UniProtKB-ARBA"/>
</dbReference>
<evidence type="ECO:0000256" key="2">
    <source>
        <dbReference type="SAM" id="SignalP"/>
    </source>
</evidence>
<keyword evidence="5" id="KW-1185">Reference proteome</keyword>
<evidence type="ECO:0000256" key="1">
    <source>
        <dbReference type="ARBA" id="ARBA00022729"/>
    </source>
</evidence>
<dbReference type="Pfam" id="PF18962">
    <property type="entry name" value="Por_Secre_tail"/>
    <property type="match status" value="1"/>
</dbReference>
<accession>A0A3D9CJP9</accession>